<proteinExistence type="predicted"/>
<feature type="transmembrane region" description="Helical" evidence="1">
    <location>
        <begin position="65"/>
        <end position="85"/>
    </location>
</feature>
<sequence>MTEPQTTAAQHPQEPAQEQAWSHLHPLSPLLRGGLAFAGVVAYVVSQQVDSLFGAQRDDPTRGHLGWAALAVLGVLLAIVAGAWLSWRFSRYRVTGTLIELRTGFVFRQHRQVRFDRIQAVDVGRPLLARLTGLSEVVVQSAGGKDAQLKLSFLADSQAQQVREQLLSLASRVDGGRLRVDDPGGVLDEAPTAAAAEPSHVGQRVVKVPNARVVQAILFSGQSLSLVLMALALFGAVIASIGGAVAGLGPAALAVGSTVVKRLLHEGNFELLHGGDRLRIRHGLTDLRATTVPLHRIQAVEASQPLPWRLTGWWRLRMNVAGAAQGEDATETVLLPVGTVEEAIEVLVLVLPGLPREVATAAMLGDGPGHGFTTATTRAKRLDPVGWRRLGYTVAPEVLVTRRGRWWRVAQFVPHARVQSLRLSQGPLERSRGVASVTLVSTPGPVSPVASHLDLAEAERLLEEQVGRSGLARRRT</sequence>
<accession>A0ABN3UUW0</accession>
<dbReference type="Proteomes" id="UP001501326">
    <property type="component" value="Unassembled WGS sequence"/>
</dbReference>
<name>A0ABN3UUW0_9MICO</name>
<dbReference type="RefSeq" id="WP_344195340.1">
    <property type="nucleotide sequence ID" value="NZ_BAAARN010000004.1"/>
</dbReference>
<dbReference type="PIRSF" id="PIRSF026631">
    <property type="entry name" value="UCP026631"/>
    <property type="match status" value="1"/>
</dbReference>
<evidence type="ECO:0000313" key="3">
    <source>
        <dbReference type="EMBL" id="GAA2738904.1"/>
    </source>
</evidence>
<keyword evidence="1" id="KW-0472">Membrane</keyword>
<feature type="domain" description="YdbS-like PH" evidence="2">
    <location>
        <begin position="87"/>
        <end position="166"/>
    </location>
</feature>
<dbReference type="PANTHER" id="PTHR34473">
    <property type="entry name" value="UPF0699 TRANSMEMBRANE PROTEIN YDBS"/>
    <property type="match status" value="1"/>
</dbReference>
<reference evidence="3 4" key="1">
    <citation type="journal article" date="2019" name="Int. J. Syst. Evol. Microbiol.">
        <title>The Global Catalogue of Microorganisms (GCM) 10K type strain sequencing project: providing services to taxonomists for standard genome sequencing and annotation.</title>
        <authorList>
            <consortium name="The Broad Institute Genomics Platform"/>
            <consortium name="The Broad Institute Genome Sequencing Center for Infectious Disease"/>
            <person name="Wu L."/>
            <person name="Ma J."/>
        </authorList>
    </citation>
    <scope>NUCLEOTIDE SEQUENCE [LARGE SCALE GENOMIC DNA]</scope>
    <source>
        <strain evidence="3 4">JCM 16378</strain>
    </source>
</reference>
<dbReference type="PANTHER" id="PTHR34473:SF2">
    <property type="entry name" value="UPF0699 TRANSMEMBRANE PROTEIN YDBT"/>
    <property type="match status" value="1"/>
</dbReference>
<keyword evidence="1" id="KW-0812">Transmembrane</keyword>
<protein>
    <submittedName>
        <fullName evidence="3">PH domain-containing protein</fullName>
    </submittedName>
</protein>
<comment type="caution">
    <text evidence="3">The sequence shown here is derived from an EMBL/GenBank/DDBJ whole genome shotgun (WGS) entry which is preliminary data.</text>
</comment>
<dbReference type="InterPro" id="IPR014529">
    <property type="entry name" value="UCP026631"/>
</dbReference>
<feature type="transmembrane region" description="Helical" evidence="1">
    <location>
        <begin position="226"/>
        <end position="253"/>
    </location>
</feature>
<evidence type="ECO:0000256" key="1">
    <source>
        <dbReference type="SAM" id="Phobius"/>
    </source>
</evidence>
<dbReference type="Pfam" id="PF03703">
    <property type="entry name" value="bPH_2"/>
    <property type="match status" value="3"/>
</dbReference>
<dbReference type="EMBL" id="BAAARN010000004">
    <property type="protein sequence ID" value="GAA2738904.1"/>
    <property type="molecule type" value="Genomic_DNA"/>
</dbReference>
<feature type="domain" description="YdbS-like PH" evidence="2">
    <location>
        <begin position="275"/>
        <end position="345"/>
    </location>
</feature>
<keyword evidence="4" id="KW-1185">Reference proteome</keyword>
<feature type="domain" description="YdbS-like PH" evidence="2">
    <location>
        <begin position="387"/>
        <end position="463"/>
    </location>
</feature>
<keyword evidence="1" id="KW-1133">Transmembrane helix</keyword>
<gene>
    <name evidence="3" type="ORF">GCM10009867_32570</name>
</gene>
<dbReference type="InterPro" id="IPR005182">
    <property type="entry name" value="YdbS-like_PH"/>
</dbReference>
<feature type="transmembrane region" description="Helical" evidence="1">
    <location>
        <begin position="29"/>
        <end position="45"/>
    </location>
</feature>
<organism evidence="3 4">
    <name type="scientific">Pedococcus aerophilus</name>
    <dbReference type="NCBI Taxonomy" id="436356"/>
    <lineage>
        <taxon>Bacteria</taxon>
        <taxon>Bacillati</taxon>
        <taxon>Actinomycetota</taxon>
        <taxon>Actinomycetes</taxon>
        <taxon>Micrococcales</taxon>
        <taxon>Intrasporangiaceae</taxon>
        <taxon>Pedococcus</taxon>
    </lineage>
</organism>
<evidence type="ECO:0000259" key="2">
    <source>
        <dbReference type="Pfam" id="PF03703"/>
    </source>
</evidence>
<evidence type="ECO:0000313" key="4">
    <source>
        <dbReference type="Proteomes" id="UP001501326"/>
    </source>
</evidence>